<evidence type="ECO:0000259" key="2">
    <source>
        <dbReference type="Pfam" id="PF00497"/>
    </source>
</evidence>
<evidence type="ECO:0000313" key="4">
    <source>
        <dbReference type="Proteomes" id="UP000196027"/>
    </source>
</evidence>
<sequence>MKLVNFWLVMLLTPVTLSAEQPIVNVCDDQAEFPPYTYYERVNGQKNTSKISGAMMDVLTEITKLTGFSFSVKLLPWSRCLYEIATKDKFEMYMNAIYTKKRGEMAYMTKRIYTMSRGYWYSKEKYPNGLVIDFMDELKNYRLLGVYGWSYETYGIQDEDKIFVGKGKNYSNAFEMLKMGRGDILLGGYPVAYGFESVGQKIAPNGFQWSTISSAPPSEFHIFISKRSPRAKELLTKINQAIDTLNKDNTIDTIFKHYIQCGKHC</sequence>
<evidence type="ECO:0000313" key="3">
    <source>
        <dbReference type="EMBL" id="ARU55876.1"/>
    </source>
</evidence>
<proteinExistence type="predicted"/>
<accession>A0A1Y0I7Y7</accession>
<dbReference type="AlphaFoldDB" id="A0A1Y0I7Y7"/>
<keyword evidence="1" id="KW-0732">Signal</keyword>
<dbReference type="SUPFAM" id="SSF53850">
    <property type="entry name" value="Periplasmic binding protein-like II"/>
    <property type="match status" value="1"/>
</dbReference>
<name>A0A1Y0I7Y7_9GAMM</name>
<reference evidence="3 4" key="1">
    <citation type="submission" date="2017-05" db="EMBL/GenBank/DDBJ databases">
        <title>Genomic insights into alkan degradation activity of Oleiphilus messinensis.</title>
        <authorList>
            <person name="Kozyavkin S.A."/>
            <person name="Slesarev A.I."/>
            <person name="Golyshin P.N."/>
            <person name="Korzhenkov A."/>
            <person name="Golyshina O.N."/>
            <person name="Toshchakov S.V."/>
        </authorList>
    </citation>
    <scope>NUCLEOTIDE SEQUENCE [LARGE SCALE GENOMIC DNA]</scope>
    <source>
        <strain evidence="3 4">ME102</strain>
    </source>
</reference>
<protein>
    <submittedName>
        <fullName evidence="3">Amino acid ABC transporter</fullName>
    </submittedName>
</protein>
<evidence type="ECO:0000256" key="1">
    <source>
        <dbReference type="SAM" id="SignalP"/>
    </source>
</evidence>
<dbReference type="Proteomes" id="UP000196027">
    <property type="component" value="Chromosome"/>
</dbReference>
<feature type="domain" description="Solute-binding protein family 3/N-terminal" evidence="2">
    <location>
        <begin position="31"/>
        <end position="259"/>
    </location>
</feature>
<dbReference type="KEGG" id="ome:OLMES_1802"/>
<dbReference type="InterPro" id="IPR001638">
    <property type="entry name" value="Solute-binding_3/MltF_N"/>
</dbReference>
<dbReference type="Pfam" id="PF00497">
    <property type="entry name" value="SBP_bac_3"/>
    <property type="match status" value="1"/>
</dbReference>
<dbReference type="EMBL" id="CP021425">
    <property type="protein sequence ID" value="ARU55876.1"/>
    <property type="molecule type" value="Genomic_DNA"/>
</dbReference>
<dbReference type="Gene3D" id="3.40.190.10">
    <property type="entry name" value="Periplasmic binding protein-like II"/>
    <property type="match status" value="2"/>
</dbReference>
<feature type="chain" id="PRO_5012756174" evidence="1">
    <location>
        <begin position="19"/>
        <end position="265"/>
    </location>
</feature>
<keyword evidence="4" id="KW-1185">Reference proteome</keyword>
<organism evidence="3 4">
    <name type="scientific">Oleiphilus messinensis</name>
    <dbReference type="NCBI Taxonomy" id="141451"/>
    <lineage>
        <taxon>Bacteria</taxon>
        <taxon>Pseudomonadati</taxon>
        <taxon>Pseudomonadota</taxon>
        <taxon>Gammaproteobacteria</taxon>
        <taxon>Oceanospirillales</taxon>
        <taxon>Oleiphilaceae</taxon>
        <taxon>Oleiphilus</taxon>
    </lineage>
</organism>
<gene>
    <name evidence="3" type="ORF">OLMES_1802</name>
</gene>
<feature type="signal peptide" evidence="1">
    <location>
        <begin position="1"/>
        <end position="18"/>
    </location>
</feature>